<reference evidence="1" key="1">
    <citation type="submission" date="2021-05" db="EMBL/GenBank/DDBJ databases">
        <authorList>
            <person name="Alioto T."/>
            <person name="Alioto T."/>
            <person name="Gomez Garrido J."/>
        </authorList>
    </citation>
    <scope>NUCLEOTIDE SEQUENCE</scope>
</reference>
<sequence>MVPILQKFNINLLQRSSANKFSANLLEIADQAFILLMLIVEHFGMVLDQDPVADSLRSVPSTLSYDQAEIVVSDQGTVTRKKLHNRNETGAVTEPEQLVRGRTVSCRARSKRFRIGTSGSPGLLVNPVPAGSWKDAGCRTAGKLREPHFSICAEFDPISVQNSTRPLTWNLPGPAKPGGVERHRRDTGSSTRVLHENNRNLVPVSHGNVTRAMQYWLRNRGAILLTLALLDETSSWLRECI</sequence>
<evidence type="ECO:0000313" key="1">
    <source>
        <dbReference type="EMBL" id="CAG6444636.1"/>
    </source>
</evidence>
<organism evidence="1">
    <name type="scientific">Culex pipiens</name>
    <name type="common">House mosquito</name>
    <dbReference type="NCBI Taxonomy" id="7175"/>
    <lineage>
        <taxon>Eukaryota</taxon>
        <taxon>Metazoa</taxon>
        <taxon>Ecdysozoa</taxon>
        <taxon>Arthropoda</taxon>
        <taxon>Hexapoda</taxon>
        <taxon>Insecta</taxon>
        <taxon>Pterygota</taxon>
        <taxon>Neoptera</taxon>
        <taxon>Endopterygota</taxon>
        <taxon>Diptera</taxon>
        <taxon>Nematocera</taxon>
        <taxon>Culicoidea</taxon>
        <taxon>Culicidae</taxon>
        <taxon>Culicinae</taxon>
        <taxon>Culicini</taxon>
        <taxon>Culex</taxon>
        <taxon>Culex</taxon>
    </lineage>
</organism>
<dbReference type="EMBL" id="HBUE01003315">
    <property type="protein sequence ID" value="CAG6444636.1"/>
    <property type="molecule type" value="Transcribed_RNA"/>
</dbReference>
<protein>
    <submittedName>
        <fullName evidence="1">(northern house mosquito) hypothetical protein</fullName>
    </submittedName>
</protein>
<accession>A0A8D7ZXN7</accession>
<name>A0A8D7ZXN7_CULPI</name>
<proteinExistence type="predicted"/>
<dbReference type="AlphaFoldDB" id="A0A8D7ZXN7"/>